<dbReference type="OrthoDB" id="6627676at2759"/>
<dbReference type="GO" id="GO:0006888">
    <property type="term" value="P:endoplasmic reticulum to Golgi vesicle-mediated transport"/>
    <property type="evidence" value="ECO:0007669"/>
    <property type="project" value="TreeGrafter"/>
</dbReference>
<comment type="caution">
    <text evidence="4">The sequence shown here is derived from an EMBL/GenBank/DDBJ whole genome shotgun (WGS) entry which is preliminary data.</text>
</comment>
<feature type="compositionally biased region" description="Basic and acidic residues" evidence="3">
    <location>
        <begin position="736"/>
        <end position="767"/>
    </location>
</feature>
<feature type="coiled-coil region" evidence="2">
    <location>
        <begin position="981"/>
        <end position="1015"/>
    </location>
</feature>
<feature type="compositionally biased region" description="Acidic residues" evidence="3">
    <location>
        <begin position="1457"/>
        <end position="1473"/>
    </location>
</feature>
<evidence type="ECO:0000313" key="4">
    <source>
        <dbReference type="EMBL" id="TDG45952.1"/>
    </source>
</evidence>
<dbReference type="EMBL" id="LSRL02000068">
    <property type="protein sequence ID" value="TDG45952.1"/>
    <property type="molecule type" value="Genomic_DNA"/>
</dbReference>
<dbReference type="STRING" id="7232.A0A484BCD0"/>
<evidence type="ECO:0008006" key="6">
    <source>
        <dbReference type="Google" id="ProtNLM"/>
    </source>
</evidence>
<dbReference type="GO" id="GO:0070971">
    <property type="term" value="C:endoplasmic reticulum exit site"/>
    <property type="evidence" value="ECO:0007669"/>
    <property type="project" value="TreeGrafter"/>
</dbReference>
<feature type="coiled-coil region" evidence="2">
    <location>
        <begin position="1283"/>
        <end position="1349"/>
    </location>
</feature>
<feature type="compositionally biased region" description="Basic and acidic residues" evidence="3">
    <location>
        <begin position="407"/>
        <end position="425"/>
    </location>
</feature>
<reference evidence="4 5" key="1">
    <citation type="journal article" date="2019" name="J. Hered.">
        <title>An Improved Genome Assembly for Drosophila navojoa, the Basal Species in the mojavensis Cluster.</title>
        <authorList>
            <person name="Vanderlinde T."/>
            <person name="Dupim E.G."/>
            <person name="Nazario-Yepiz N.O."/>
            <person name="Carvalho A.B."/>
        </authorList>
    </citation>
    <scope>NUCLEOTIDE SEQUENCE [LARGE SCALE GENOMIC DNA]</scope>
    <source>
        <strain evidence="4">Navoj_Jal97</strain>
        <tissue evidence="4">Whole organism</tissue>
    </source>
</reference>
<feature type="region of interest" description="Disordered" evidence="3">
    <location>
        <begin position="173"/>
        <end position="195"/>
    </location>
</feature>
<feature type="coiled-coil region" evidence="2">
    <location>
        <begin position="1040"/>
        <end position="1149"/>
    </location>
</feature>
<evidence type="ECO:0000256" key="1">
    <source>
        <dbReference type="ARBA" id="ARBA00023054"/>
    </source>
</evidence>
<sequence length="1539" mass="170911">MRPTNANAPIKTLWSDLPLYLAIALTLSLSSLPTTWALSDKRLCADEKCEQIISLGSAKITYASGGNGMLSFKTHSPVRIMSKSAGSEPELWGVEINGRRGYANKNYIMENKILIKDGDLKHEVPVVWPPKPPAAAEATPVAPVATPVPPVATPVAPVATLVAPAGTPVAPEAVSIPSKAQAEQEPQQKLEEGHPVQSVLNASETSEDIATTTTSPLDTLKLSILTEQEQSTSGSNEVPSPITPVQPNLLLVDGTELPLEAVPGLTERNQNASQADEVKTATQSNNAELAEDLTTSDDEFDYEDDEESLNDDEDNDNEATLDSKVNDNQDNSKVQSKATAEATTTATKASPAAIEASAELAKGVNEADKHPQGDQAQPGIAAKSIEAPLLVETRNVSALPEQAQLQEEARAKAAEGLGQKEKDLEIQSASEASKIDNNNVNLQIIEPNTQEKVTADALPSQTEPVTKATTEQTIEIVEQLEDAAKVNSSDILLGGEIKAEQLREPQPDAKSAQASGKEDVKVDVKAATAPKVEDVIEPNEAAQQQGKIDAEGAQLKAQEIVTPAVPQAAVDEVSSTASSNEQPAVAPILPSLFNQQHLNNPNEYYKQLQQQQQQQPQQQQPPQEQQQQQPQQQPPQQQQKEVEEQQESKQNEQEKLQKEQQQQLQKEEQLRQQKQEEEEYEKLRQKEEEERQREEAQRQQKLKEQQEEQEKLRLQVEEQRKEQLRKQEQQRQQLQQEREQQQRELQEELKRQREKQKQQQRQQEHVQHTTPSASAFDNPYDAVYQAEPTAAPAVATGSVEPMGLPAVPAETPKEEAAPGVGLFGTIMNTVNSFISNEHHNEPKTESLTGSDELHRLLYPDAPTSKEDSLSEGYCTRPSDSNCHASVSLDNFVEVLAAKVLDHSLLLLCVVIAAASSLFFLFTYYCFCNSSQEGALLSKLNHLERSLLAAHKENLIIKHDLMTTRTKLSSIEDNSFGSNDMVAALKKQLEAELYEKAQLQEQVSSLEKDLDNAAEAGLELNKMLSEVLNSQNGDEAFMNTVDELQRQLNDQEKIIIDINASLAEKSRENSELQYSYTESTTRLNSEMKSLQQDNYELEMEKSKLQTRLEEIQVESQLELAKALEARNFEMQRLQKQIMELNAKYDKEHSELQTSLAKIEALEECLKSIKKDGNANVKELISTAKLRGELNALQQKFKALQTKLEQEMENKARLESQLEASSADVEQLKQDFNQSERDKLEAQTRLEVLSGYFREKETQLQKELSLQESKWLQHQGENASTVETLTLMKNEIQLLKSQNDELRAEIEAQIASHKAQMGTLENRAHESWLAARQADRRREEAQAEAAGYRRQMTAMASGVGDVAADVLATNGGLGAPEQANAPSPVPLPLPLPGSPGLLNMPNPLPFLPAPFSPFMGLPPFLPPPVVAGGARPPPLGRMRSPPPTSSSRDRYSPQRDDRDDYSDDDDYYDDDDDERGTDRHRRHSGSWGRPRRDSYRQSPRTYRSLSPSDSRYNYNETETDFSPPPSPTPPRKNSSRTVSEV</sequence>
<feature type="compositionally biased region" description="Pro residues" evidence="3">
    <location>
        <begin position="1426"/>
        <end position="1442"/>
    </location>
</feature>
<feature type="compositionally biased region" description="Polar residues" evidence="3">
    <location>
        <begin position="326"/>
        <end position="337"/>
    </location>
</feature>
<feature type="compositionally biased region" description="Basic and acidic residues" evidence="3">
    <location>
        <begin position="1445"/>
        <end position="1456"/>
    </location>
</feature>
<proteinExistence type="predicted"/>
<dbReference type="PANTHER" id="PTHR23158:SF33">
    <property type="entry name" value="TRANSPORT AND GOLGI ORGANIZATION PROTEIN 1"/>
    <property type="match status" value="1"/>
</dbReference>
<feature type="compositionally biased region" description="Polar residues" evidence="3">
    <location>
        <begin position="267"/>
        <end position="287"/>
    </location>
</feature>
<feature type="compositionally biased region" description="Basic and acidic residues" evidence="3">
    <location>
        <begin position="497"/>
        <end position="507"/>
    </location>
</feature>
<feature type="region of interest" description="Disordered" evidence="3">
    <location>
        <begin position="227"/>
        <end position="246"/>
    </location>
</feature>
<keyword evidence="5" id="KW-1185">Reference proteome</keyword>
<dbReference type="Gene3D" id="2.30.30.40">
    <property type="entry name" value="SH3 Domains"/>
    <property type="match status" value="1"/>
</dbReference>
<feature type="compositionally biased region" description="Polar residues" evidence="3">
    <location>
        <begin position="427"/>
        <end position="436"/>
    </location>
</feature>
<feature type="compositionally biased region" description="Basic and acidic residues" evidence="3">
    <location>
        <begin position="640"/>
        <end position="658"/>
    </location>
</feature>
<feature type="region of interest" description="Disordered" evidence="3">
    <location>
        <begin position="568"/>
        <end position="777"/>
    </location>
</feature>
<keyword evidence="1 2" id="KW-0175">Coiled coil</keyword>
<feature type="coiled-coil region" evidence="2">
    <location>
        <begin position="1181"/>
        <end position="1243"/>
    </location>
</feature>
<evidence type="ECO:0000313" key="5">
    <source>
        <dbReference type="Proteomes" id="UP000295192"/>
    </source>
</evidence>
<dbReference type="InterPro" id="IPR051500">
    <property type="entry name" value="cTAGE_MIA/OTOR"/>
</dbReference>
<gene>
    <name evidence="4" type="ORF">AWZ03_007672</name>
</gene>
<feature type="compositionally biased region" description="Low complexity" evidence="3">
    <location>
        <begin position="606"/>
        <end position="639"/>
    </location>
</feature>
<feature type="region of interest" description="Disordered" evidence="3">
    <location>
        <begin position="1426"/>
        <end position="1539"/>
    </location>
</feature>
<evidence type="ECO:0000256" key="2">
    <source>
        <dbReference type="SAM" id="Coils"/>
    </source>
</evidence>
<feature type="compositionally biased region" description="Polar residues" evidence="3">
    <location>
        <begin position="592"/>
        <end position="602"/>
    </location>
</feature>
<feature type="region of interest" description="Disordered" evidence="3">
    <location>
        <begin position="407"/>
        <end position="436"/>
    </location>
</feature>
<dbReference type="Proteomes" id="UP000295192">
    <property type="component" value="Unassembled WGS sequence"/>
</dbReference>
<evidence type="ECO:0000256" key="3">
    <source>
        <dbReference type="SAM" id="MobiDB-lite"/>
    </source>
</evidence>
<dbReference type="InterPro" id="IPR036028">
    <property type="entry name" value="SH3-like_dom_sf"/>
</dbReference>
<feature type="compositionally biased region" description="Polar residues" evidence="3">
    <location>
        <begin position="573"/>
        <end position="582"/>
    </location>
</feature>
<protein>
    <recommendedName>
        <fullName evidence="6">SH3 domain-containing protein</fullName>
    </recommendedName>
</protein>
<feature type="region of interest" description="Disordered" evidence="3">
    <location>
        <begin position="267"/>
        <end position="351"/>
    </location>
</feature>
<accession>A0A484BCD0</accession>
<dbReference type="GO" id="GO:0005789">
    <property type="term" value="C:endoplasmic reticulum membrane"/>
    <property type="evidence" value="ECO:0007669"/>
    <property type="project" value="TreeGrafter"/>
</dbReference>
<dbReference type="GO" id="GO:0009306">
    <property type="term" value="P:protein secretion"/>
    <property type="evidence" value="ECO:0007669"/>
    <property type="project" value="TreeGrafter"/>
</dbReference>
<feature type="region of interest" description="Disordered" evidence="3">
    <location>
        <begin position="497"/>
        <end position="550"/>
    </location>
</feature>
<feature type="compositionally biased region" description="Polar residues" evidence="3">
    <location>
        <begin position="1494"/>
        <end position="1514"/>
    </location>
</feature>
<dbReference type="PANTHER" id="PTHR23158">
    <property type="entry name" value="MELANOMA INHIBITORY ACTIVITY-RELATED"/>
    <property type="match status" value="1"/>
</dbReference>
<dbReference type="GO" id="GO:0035459">
    <property type="term" value="P:vesicle cargo loading"/>
    <property type="evidence" value="ECO:0007669"/>
    <property type="project" value="TreeGrafter"/>
</dbReference>
<feature type="compositionally biased region" description="Basic and acidic residues" evidence="3">
    <location>
        <begin position="665"/>
        <end position="729"/>
    </location>
</feature>
<name>A0A484BCD0_DRONA</name>
<dbReference type="SUPFAM" id="SSF50044">
    <property type="entry name" value="SH3-domain"/>
    <property type="match status" value="1"/>
</dbReference>
<feature type="compositionally biased region" description="Acidic residues" evidence="3">
    <location>
        <begin position="289"/>
        <end position="319"/>
    </location>
</feature>
<dbReference type="OMA" id="PNEYYKQ"/>
<feature type="compositionally biased region" description="Low complexity" evidence="3">
    <location>
        <begin position="338"/>
        <end position="351"/>
    </location>
</feature>
<organism evidence="4 5">
    <name type="scientific">Drosophila navojoa</name>
    <name type="common">Fruit fly</name>
    <dbReference type="NCBI Taxonomy" id="7232"/>
    <lineage>
        <taxon>Eukaryota</taxon>
        <taxon>Metazoa</taxon>
        <taxon>Ecdysozoa</taxon>
        <taxon>Arthropoda</taxon>
        <taxon>Hexapoda</taxon>
        <taxon>Insecta</taxon>
        <taxon>Pterygota</taxon>
        <taxon>Neoptera</taxon>
        <taxon>Endopterygota</taxon>
        <taxon>Diptera</taxon>
        <taxon>Brachycera</taxon>
        <taxon>Muscomorpha</taxon>
        <taxon>Ephydroidea</taxon>
        <taxon>Drosophilidae</taxon>
        <taxon>Drosophila</taxon>
    </lineage>
</organism>
<feature type="compositionally biased region" description="Low complexity" evidence="3">
    <location>
        <begin position="1529"/>
        <end position="1539"/>
    </location>
</feature>